<organism evidence="1">
    <name type="scientific">marine sediment metagenome</name>
    <dbReference type="NCBI Taxonomy" id="412755"/>
    <lineage>
        <taxon>unclassified sequences</taxon>
        <taxon>metagenomes</taxon>
        <taxon>ecological metagenomes</taxon>
    </lineage>
</organism>
<evidence type="ECO:0000313" key="1">
    <source>
        <dbReference type="EMBL" id="KKL73062.1"/>
    </source>
</evidence>
<dbReference type="AlphaFoldDB" id="A0A0F9HD62"/>
<comment type="caution">
    <text evidence="1">The sequence shown here is derived from an EMBL/GenBank/DDBJ whole genome shotgun (WGS) entry which is preliminary data.</text>
</comment>
<name>A0A0F9HD62_9ZZZZ</name>
<gene>
    <name evidence="1" type="ORF">LCGC14_2078650</name>
</gene>
<sequence>MFARSIVVDFAVVSKFSQSRYDMFQLEQSREIVRAWFWQILETSHKGYDRSIVDRDRQQEESSL</sequence>
<accession>A0A0F9HD62</accession>
<reference evidence="1" key="1">
    <citation type="journal article" date="2015" name="Nature">
        <title>Complex archaea that bridge the gap between prokaryotes and eukaryotes.</title>
        <authorList>
            <person name="Spang A."/>
            <person name="Saw J.H."/>
            <person name="Jorgensen S.L."/>
            <person name="Zaremba-Niedzwiedzka K."/>
            <person name="Martijn J."/>
            <person name="Lind A.E."/>
            <person name="van Eijk R."/>
            <person name="Schleper C."/>
            <person name="Guy L."/>
            <person name="Ettema T.J."/>
        </authorList>
    </citation>
    <scope>NUCLEOTIDE SEQUENCE</scope>
</reference>
<protein>
    <submittedName>
        <fullName evidence="1">Uncharacterized protein</fullName>
    </submittedName>
</protein>
<proteinExistence type="predicted"/>
<dbReference type="EMBL" id="LAZR01025080">
    <property type="protein sequence ID" value="KKL73062.1"/>
    <property type="molecule type" value="Genomic_DNA"/>
</dbReference>